<dbReference type="InterPro" id="IPR053144">
    <property type="entry name" value="Acetyltransferase_Butenolide"/>
</dbReference>
<dbReference type="InterPro" id="IPR016181">
    <property type="entry name" value="Acyl_CoA_acyltransferase"/>
</dbReference>
<dbReference type="PANTHER" id="PTHR43233:SF1">
    <property type="entry name" value="FAMILY N-ACETYLTRANSFERASE, PUTATIVE (AFU_ORTHOLOGUE AFUA_6G03350)-RELATED"/>
    <property type="match status" value="1"/>
</dbReference>
<dbReference type="InterPro" id="IPR000182">
    <property type="entry name" value="GNAT_dom"/>
</dbReference>
<dbReference type="PROSITE" id="PS51186">
    <property type="entry name" value="GNAT"/>
    <property type="match status" value="1"/>
</dbReference>
<dbReference type="SUPFAM" id="SSF55729">
    <property type="entry name" value="Acyl-CoA N-acyltransferases (Nat)"/>
    <property type="match status" value="1"/>
</dbReference>
<dbReference type="Proteomes" id="UP000534783">
    <property type="component" value="Unassembled WGS sequence"/>
</dbReference>
<keyword evidence="2" id="KW-0808">Transferase</keyword>
<proteinExistence type="predicted"/>
<gene>
    <name evidence="2" type="ORF">MNODULE_03040</name>
</gene>
<dbReference type="CDD" id="cd04301">
    <property type="entry name" value="NAT_SF"/>
    <property type="match status" value="1"/>
</dbReference>
<reference evidence="2 3" key="1">
    <citation type="journal article" date="2020" name="Nature">
        <title>Bacterial chemolithoautotrophy via manganese oxidation.</title>
        <authorList>
            <person name="Yu H."/>
            <person name="Leadbetter J.R."/>
        </authorList>
    </citation>
    <scope>NUCLEOTIDE SEQUENCE [LARGE SCALE GENOMIC DNA]</scope>
    <source>
        <strain evidence="2 3">Mn-1</strain>
    </source>
</reference>
<keyword evidence="3" id="KW-1185">Reference proteome</keyword>
<dbReference type="AlphaFoldDB" id="A0A7X6DML7"/>
<evidence type="ECO:0000259" key="1">
    <source>
        <dbReference type="PROSITE" id="PS51186"/>
    </source>
</evidence>
<dbReference type="EMBL" id="VTOW01000001">
    <property type="protein sequence ID" value="NKE69723.1"/>
    <property type="molecule type" value="Genomic_DNA"/>
</dbReference>
<organism evidence="2 3">
    <name type="scientific">Candidatus Manganitrophus noduliformans</name>
    <dbReference type="NCBI Taxonomy" id="2606439"/>
    <lineage>
        <taxon>Bacteria</taxon>
        <taxon>Pseudomonadati</taxon>
        <taxon>Nitrospirota</taxon>
        <taxon>Nitrospiria</taxon>
        <taxon>Candidatus Troglogloeales</taxon>
        <taxon>Candidatus Manganitrophaceae</taxon>
        <taxon>Candidatus Manganitrophus</taxon>
    </lineage>
</organism>
<sequence length="148" mass="17276">MERDHAEMKTPLRFSDSREIDPKAVLALYRYADWSKDRTLEETQQVLSQSSLVFSLWEGPRLVAFGRVLTDFIFRAAVYDVIVHPDVQKQGVGRALIYKILTHPSLKKVPVFYLLTRDKRPFYEKLGFVTTEEEGYSSMIFVRKETKP</sequence>
<dbReference type="Gene3D" id="3.40.630.30">
    <property type="match status" value="1"/>
</dbReference>
<comment type="caution">
    <text evidence="2">The sequence shown here is derived from an EMBL/GenBank/DDBJ whole genome shotgun (WGS) entry which is preliminary data.</text>
</comment>
<evidence type="ECO:0000313" key="3">
    <source>
        <dbReference type="Proteomes" id="UP000534783"/>
    </source>
</evidence>
<protein>
    <submittedName>
        <fullName evidence="2">GNAT family N-acetyltransferase</fullName>
    </submittedName>
</protein>
<dbReference type="GO" id="GO:0016747">
    <property type="term" value="F:acyltransferase activity, transferring groups other than amino-acyl groups"/>
    <property type="evidence" value="ECO:0007669"/>
    <property type="project" value="InterPro"/>
</dbReference>
<dbReference type="PANTHER" id="PTHR43233">
    <property type="entry name" value="FAMILY N-ACETYLTRANSFERASE, PUTATIVE (AFU_ORTHOLOGUE AFUA_6G03350)-RELATED"/>
    <property type="match status" value="1"/>
</dbReference>
<evidence type="ECO:0000313" key="2">
    <source>
        <dbReference type="EMBL" id="NKE69723.1"/>
    </source>
</evidence>
<dbReference type="Pfam" id="PF13673">
    <property type="entry name" value="Acetyltransf_10"/>
    <property type="match status" value="1"/>
</dbReference>
<accession>A0A7X6DML7</accession>
<feature type="domain" description="N-acetyltransferase" evidence="1">
    <location>
        <begin position="12"/>
        <end position="147"/>
    </location>
</feature>
<name>A0A7X6DML7_9BACT</name>